<keyword evidence="6" id="KW-0540">Nuclease</keyword>
<dbReference type="GO" id="GO:0006397">
    <property type="term" value="P:mRNA processing"/>
    <property type="evidence" value="ECO:0007669"/>
    <property type="project" value="UniProtKB-ARBA"/>
</dbReference>
<feature type="domain" description="TNase-like" evidence="14">
    <location>
        <begin position="1251"/>
        <end position="1378"/>
    </location>
</feature>
<proteinExistence type="predicted"/>
<dbReference type="Pfam" id="PF00567">
    <property type="entry name" value="TUDOR"/>
    <property type="match status" value="1"/>
</dbReference>
<evidence type="ECO:0000256" key="10">
    <source>
        <dbReference type="ARBA" id="ARBA00022990"/>
    </source>
</evidence>
<dbReference type="Gene3D" id="2.30.30.140">
    <property type="match status" value="1"/>
</dbReference>
<dbReference type="EMBL" id="OX459124">
    <property type="protein sequence ID" value="CAI9113781.1"/>
    <property type="molecule type" value="Genomic_DNA"/>
</dbReference>
<evidence type="ECO:0000256" key="4">
    <source>
        <dbReference type="ARBA" id="ARBA00022490"/>
    </source>
</evidence>
<dbReference type="CDD" id="cd20443">
    <property type="entry name" value="Tudor_AtTudor1-like"/>
    <property type="match status" value="1"/>
</dbReference>
<feature type="chain" id="PRO_5043729350" evidence="12">
    <location>
        <begin position="32"/>
        <end position="1655"/>
    </location>
</feature>
<keyword evidence="4" id="KW-0963">Cytoplasm</keyword>
<feature type="region of interest" description="Disordered" evidence="11">
    <location>
        <begin position="1631"/>
        <end position="1655"/>
    </location>
</feature>
<dbReference type="GO" id="GO:0005635">
    <property type="term" value="C:nuclear envelope"/>
    <property type="evidence" value="ECO:0007669"/>
    <property type="project" value="UniProtKB-ARBA"/>
</dbReference>
<feature type="region of interest" description="Disordered" evidence="11">
    <location>
        <begin position="893"/>
        <end position="927"/>
    </location>
</feature>
<evidence type="ECO:0000256" key="8">
    <source>
        <dbReference type="ARBA" id="ARBA00022801"/>
    </source>
</evidence>
<feature type="domain" description="Tudor" evidence="13">
    <location>
        <begin position="1446"/>
        <end position="1511"/>
    </location>
</feature>
<dbReference type="GO" id="GO:0003729">
    <property type="term" value="F:mRNA binding"/>
    <property type="evidence" value="ECO:0007669"/>
    <property type="project" value="UniProtKB-ARBA"/>
</dbReference>
<dbReference type="Proteomes" id="UP001161247">
    <property type="component" value="Chromosome 7"/>
</dbReference>
<keyword evidence="10" id="KW-0007">Acetylation</keyword>
<dbReference type="SUPFAM" id="SSF63748">
    <property type="entry name" value="Tudor/PWWP/MBT"/>
    <property type="match status" value="1"/>
</dbReference>
<keyword evidence="7" id="KW-0677">Repeat</keyword>
<dbReference type="FunFam" id="2.40.50.90:FF:000011">
    <property type="entry name" value="Ribonuclease"/>
    <property type="match status" value="1"/>
</dbReference>
<dbReference type="PANTHER" id="PTHR12302">
    <property type="entry name" value="EBNA2 BINDING PROTEIN P100"/>
    <property type="match status" value="1"/>
</dbReference>
<reference evidence="15" key="1">
    <citation type="submission" date="2023-03" db="EMBL/GenBank/DDBJ databases">
        <authorList>
            <person name="Julca I."/>
        </authorList>
    </citation>
    <scope>NUCLEOTIDE SEQUENCE</scope>
</reference>
<dbReference type="FunFam" id="2.40.50.90:FF:000018">
    <property type="entry name" value="Ribonuclease"/>
    <property type="match status" value="1"/>
</dbReference>
<dbReference type="InterPro" id="IPR036928">
    <property type="entry name" value="AS_sf"/>
</dbReference>
<evidence type="ECO:0000256" key="6">
    <source>
        <dbReference type="ARBA" id="ARBA00022722"/>
    </source>
</evidence>
<dbReference type="Gene3D" id="3.90.1300.10">
    <property type="entry name" value="Amidase signature (AS) domain"/>
    <property type="match status" value="1"/>
</dbReference>
<keyword evidence="8" id="KW-0378">Hydrolase</keyword>
<dbReference type="GO" id="GO:0009651">
    <property type="term" value="P:response to salt stress"/>
    <property type="evidence" value="ECO:0007669"/>
    <property type="project" value="UniProtKB-ARBA"/>
</dbReference>
<accession>A0AAV1E0Q6</accession>
<dbReference type="GO" id="GO:0004518">
    <property type="term" value="F:nuclease activity"/>
    <property type="evidence" value="ECO:0007669"/>
    <property type="project" value="UniProtKB-KW"/>
</dbReference>
<dbReference type="GO" id="GO:0005783">
    <property type="term" value="C:endoplasmic reticulum"/>
    <property type="evidence" value="ECO:0007669"/>
    <property type="project" value="UniProtKB-SubCell"/>
</dbReference>
<feature type="compositionally biased region" description="Polar residues" evidence="11">
    <location>
        <begin position="908"/>
        <end position="927"/>
    </location>
</feature>
<evidence type="ECO:0000256" key="7">
    <source>
        <dbReference type="ARBA" id="ARBA00022737"/>
    </source>
</evidence>
<dbReference type="PROSITE" id="PS50304">
    <property type="entry name" value="TUDOR"/>
    <property type="match status" value="1"/>
</dbReference>
<dbReference type="FunFam" id="2.40.50.90:FF:000015">
    <property type="entry name" value="Ribonuclease"/>
    <property type="match status" value="1"/>
</dbReference>
<dbReference type="FunFam" id="2.40.50.90:FF:000010">
    <property type="entry name" value="Ribonuclease"/>
    <property type="match status" value="1"/>
</dbReference>
<evidence type="ECO:0000259" key="13">
    <source>
        <dbReference type="PROSITE" id="PS50304"/>
    </source>
</evidence>
<dbReference type="GO" id="GO:0016787">
    <property type="term" value="F:hydrolase activity"/>
    <property type="evidence" value="ECO:0007669"/>
    <property type="project" value="UniProtKB-KW"/>
</dbReference>
<dbReference type="GO" id="GO:0005829">
    <property type="term" value="C:cytosol"/>
    <property type="evidence" value="ECO:0007669"/>
    <property type="project" value="UniProtKB-ARBA"/>
</dbReference>
<dbReference type="GO" id="GO:0000932">
    <property type="term" value="C:P-body"/>
    <property type="evidence" value="ECO:0007669"/>
    <property type="project" value="UniProtKB-ARBA"/>
</dbReference>
<dbReference type="PROSITE" id="PS50830">
    <property type="entry name" value="TNASE_3"/>
    <property type="match status" value="4"/>
</dbReference>
<dbReference type="InterPro" id="IPR047395">
    <property type="entry name" value="Tudor_AtTudor1-like"/>
</dbReference>
<dbReference type="GO" id="GO:0006402">
    <property type="term" value="P:mRNA catabolic process"/>
    <property type="evidence" value="ECO:0007669"/>
    <property type="project" value="UniProtKB-ARBA"/>
</dbReference>
<dbReference type="GO" id="GO:0010494">
    <property type="term" value="C:cytoplasmic stress granule"/>
    <property type="evidence" value="ECO:0007669"/>
    <property type="project" value="UniProtKB-ARBA"/>
</dbReference>
<sequence>MCPASLLRLTRLLQLSVVGFLVLLNPTSVSPASIACSTSEPSNIRRALASNFTNMDSGQVDDQLPDECLKKIKHDPNLRSFFKLLDAGFFNDSKELEVEKAAKEFNLPIIRTNRKLVASENGGLHNPSYLVFDSAWHKESIPHSTNKFSYPYVSGVRRPKNDEDIAFMTILELGQLIKTQQITSEELTGIFLKRLKRYGPVLESVITITEELAYTQAKEADQLLADGNYLGPLHGIPYGLKDIIAVPHYKTTWGSTTFKEQVLDIEAWVYKRLKSSGAVLVGKLVTGSLAYDDIWFGGRTRNPWNIEEYSTGSSAGPASCTSAGLVPFAIGSETAGSITYPAARCGVTALRPTFGTVGRTGVMSISESLDKLGPFCRSAADCTIVLDAIRGKDPDDVSSRDISPIDPFSVDISKLTVGYLEDAEMDVVDVLKSKGVNMVPFKLNYTVESAQGILNFTMDVDMLAHFDEWQRSNLDDQYEAQDQWPLELRRARVVPAVDYVQAQRARGKLIREVKENFKVDAFVGNVTDWEKVCVGNLVGMPVIIVPTGFKMISDPPTKDTRRRTTITTGIYAPPEQDHIALALAMAYQSVTDHHKQRPPIDDLGPAWIRGMYVLILLIDVLYGKSNQQSENLNFEISVFSFINLSLCCLSKLWLISLSDLRSFCLAVEMASAAGTWLRGRVKAVPSGDSLVIVANSKADIPPEKTITLSSLMAPKLARRGSVDEPFAWASREYLRNLCIGKEVAFTVDYTVPSIGREFGSVVLGDKHVGSLVVSEGWAKVREQGQQKAEVSPFLAELQRLEEQAKQQGLGRWSKAPGAAEAAIRNLPPSAIGDPSNLDAMGLLAANKGRPMEAIVEQTRDGSTLRVYLLPDFQFVQVFVAGIQAPSMGRRAAQEVAVESEVPSDEQNGDSSTEPRAPLTSAQRLAASSASMTEVAPDAFGREAKHFTEMRVLNRNVKIVLEGVDKFSNLIGSVYYSDGDSARDLALELVENGLAKYVEWSASMLEDDAKRKLKSAELQAKKTRLRLWTNYVPPATNSKAIHDQNFCGKVVEVVSGDCIVVADDSVPYGDPSAERRVNLSSIRCPKIGNPRRDEKPAPYAREAKEFLRTRLLGRQVSVSMEYSRKVSMADGAVVPAAGADSRVMDFGSVFLASPAKDGDDAPAATPAAGSPPTGVNIAELLVARGFASVIRHRDFEERSNYYDSLLSAESRAIAGKKGIHSAKDPPVMHITDLLTASAKKARDFLPFLQRNRRMPAVVEYVLSGHRFKLFIPKETCSIAFSFSGVRCPGRDEPYSEEAIAFMRRKIMQRDVEIEVETVDRTGTFLGSLWESRSNMAVALLEAGLARLQTSFGTDRIPDAHLLVQAEQSAKKQKLKIWENYVEGEEVPTSNQASSERRQKEELKVIVTEVLGGGKFYVQSVADQKVASIQRQLAALNFQEAPVIGAFNPKKGDLVLAQFSADNSWNRALIVNAPRGAVESSNDKFEVFYVDYGNQEVVPYSQLRPIDPSVSSAPGLAQLCSLAYMKVPSLEEDYGQEAAVRLSEYLLSSPQEFRAVIEERDVSGGKVKGQGTGTILMVTLFPADGETSINASMLQDGLARLEKRRRWEPKDKQQALDELEKFQSEAKTKRFGMWEYGDIESDDEDSGPQARKAAGKR</sequence>
<dbReference type="InterPro" id="IPR023631">
    <property type="entry name" value="Amidase_dom"/>
</dbReference>
<dbReference type="GO" id="GO:0010372">
    <property type="term" value="P:positive regulation of gibberellin biosynthetic process"/>
    <property type="evidence" value="ECO:0007669"/>
    <property type="project" value="UniProtKB-ARBA"/>
</dbReference>
<evidence type="ECO:0000256" key="2">
    <source>
        <dbReference type="ARBA" id="ARBA00004463"/>
    </source>
</evidence>
<feature type="domain" description="TNase-like" evidence="14">
    <location>
        <begin position="1043"/>
        <end position="1221"/>
    </location>
</feature>
<organism evidence="15 16">
    <name type="scientific">Oldenlandia corymbosa var. corymbosa</name>
    <dbReference type="NCBI Taxonomy" id="529605"/>
    <lineage>
        <taxon>Eukaryota</taxon>
        <taxon>Viridiplantae</taxon>
        <taxon>Streptophyta</taxon>
        <taxon>Embryophyta</taxon>
        <taxon>Tracheophyta</taxon>
        <taxon>Spermatophyta</taxon>
        <taxon>Magnoliopsida</taxon>
        <taxon>eudicotyledons</taxon>
        <taxon>Gunneridae</taxon>
        <taxon>Pentapetalae</taxon>
        <taxon>asterids</taxon>
        <taxon>lamiids</taxon>
        <taxon>Gentianales</taxon>
        <taxon>Rubiaceae</taxon>
        <taxon>Rubioideae</taxon>
        <taxon>Spermacoceae</taxon>
        <taxon>Hedyotis-Oldenlandia complex</taxon>
        <taxon>Oldenlandia</taxon>
    </lineage>
</organism>
<evidence type="ECO:0000256" key="11">
    <source>
        <dbReference type="SAM" id="MobiDB-lite"/>
    </source>
</evidence>
<dbReference type="Gene3D" id="2.40.50.90">
    <property type="match status" value="5"/>
</dbReference>
<comment type="subcellular location">
    <subcellularLocation>
        <location evidence="3">Cytoplasm</location>
        <location evidence="3">Perinuclear region</location>
    </subcellularLocation>
    <subcellularLocation>
        <location evidence="2">Cytoplasmic granule</location>
    </subcellularLocation>
    <subcellularLocation>
        <location evidence="1">Endoplasmic reticulum</location>
    </subcellularLocation>
</comment>
<dbReference type="SUPFAM" id="SSF75304">
    <property type="entry name" value="Amidase signature (AS) enzymes"/>
    <property type="match status" value="1"/>
</dbReference>
<keyword evidence="9" id="KW-0256">Endoplasmic reticulum</keyword>
<evidence type="ECO:0000313" key="15">
    <source>
        <dbReference type="EMBL" id="CAI9113781.1"/>
    </source>
</evidence>
<evidence type="ECO:0000313" key="16">
    <source>
        <dbReference type="Proteomes" id="UP001161247"/>
    </source>
</evidence>
<dbReference type="FunFam" id="2.30.30.140:FF:000018">
    <property type="entry name" value="Serine/threonine-protein kinase 31"/>
    <property type="match status" value="1"/>
</dbReference>
<feature type="compositionally biased region" description="Acidic residues" evidence="11">
    <location>
        <begin position="1635"/>
        <end position="1644"/>
    </location>
</feature>
<dbReference type="Pfam" id="PF00565">
    <property type="entry name" value="SNase"/>
    <property type="match status" value="5"/>
</dbReference>
<feature type="domain" description="TNase-like" evidence="14">
    <location>
        <begin position="675"/>
        <end position="814"/>
    </location>
</feature>
<gene>
    <name evidence="15" type="ORF">OLC1_LOCUS20718</name>
</gene>
<dbReference type="SMART" id="SM00333">
    <property type="entry name" value="TUDOR"/>
    <property type="match status" value="1"/>
</dbReference>
<evidence type="ECO:0000256" key="5">
    <source>
        <dbReference type="ARBA" id="ARBA00022553"/>
    </source>
</evidence>
<dbReference type="GO" id="GO:0048471">
    <property type="term" value="C:perinuclear region of cytoplasm"/>
    <property type="evidence" value="ECO:0007669"/>
    <property type="project" value="UniProtKB-SubCell"/>
</dbReference>
<keyword evidence="5" id="KW-0597">Phosphoprotein</keyword>
<feature type="signal peptide" evidence="12">
    <location>
        <begin position="1"/>
        <end position="31"/>
    </location>
</feature>
<dbReference type="PANTHER" id="PTHR12302:SF2">
    <property type="entry name" value="STAPHYLOCOCCAL NUCLEASE DOMAIN-CONTAINING PROTEIN 1"/>
    <property type="match status" value="1"/>
</dbReference>
<evidence type="ECO:0000256" key="3">
    <source>
        <dbReference type="ARBA" id="ARBA00004556"/>
    </source>
</evidence>
<keyword evidence="16" id="KW-1185">Reference proteome</keyword>
<dbReference type="SMART" id="SM00318">
    <property type="entry name" value="SNc"/>
    <property type="match status" value="4"/>
</dbReference>
<dbReference type="InterPro" id="IPR002999">
    <property type="entry name" value="Tudor"/>
</dbReference>
<keyword evidence="12" id="KW-0732">Signal</keyword>
<name>A0AAV1E0Q6_OLDCO</name>
<dbReference type="GO" id="GO:0034605">
    <property type="term" value="P:cellular response to heat"/>
    <property type="evidence" value="ECO:0007669"/>
    <property type="project" value="UniProtKB-ARBA"/>
</dbReference>
<dbReference type="InterPro" id="IPR035437">
    <property type="entry name" value="SNase_OB-fold_sf"/>
</dbReference>
<evidence type="ECO:0000256" key="12">
    <source>
        <dbReference type="SAM" id="SignalP"/>
    </source>
</evidence>
<dbReference type="SUPFAM" id="SSF50199">
    <property type="entry name" value="Staphylococcal nuclease"/>
    <property type="match status" value="5"/>
</dbReference>
<dbReference type="InterPro" id="IPR016071">
    <property type="entry name" value="Staphylococal_nuclease_OB-fold"/>
</dbReference>
<evidence type="ECO:0000259" key="14">
    <source>
        <dbReference type="PROSITE" id="PS50830"/>
    </source>
</evidence>
<evidence type="ECO:0000256" key="1">
    <source>
        <dbReference type="ARBA" id="ARBA00004240"/>
    </source>
</evidence>
<protein>
    <submittedName>
        <fullName evidence="15">OLC1v1014453C1</fullName>
    </submittedName>
</protein>
<dbReference type="Pfam" id="PF01425">
    <property type="entry name" value="Amidase"/>
    <property type="match status" value="1"/>
</dbReference>
<evidence type="ECO:0000256" key="9">
    <source>
        <dbReference type="ARBA" id="ARBA00022824"/>
    </source>
</evidence>
<feature type="domain" description="TNase-like" evidence="14">
    <location>
        <begin position="849"/>
        <end position="1029"/>
    </location>
</feature>